<keyword evidence="4" id="KW-1185">Reference proteome</keyword>
<evidence type="ECO:0000259" key="2">
    <source>
        <dbReference type="Pfam" id="PF00078"/>
    </source>
</evidence>
<organism evidence="3 4">
    <name type="scientific">Aldrovandia affinis</name>
    <dbReference type="NCBI Taxonomy" id="143900"/>
    <lineage>
        <taxon>Eukaryota</taxon>
        <taxon>Metazoa</taxon>
        <taxon>Chordata</taxon>
        <taxon>Craniata</taxon>
        <taxon>Vertebrata</taxon>
        <taxon>Euteleostomi</taxon>
        <taxon>Actinopterygii</taxon>
        <taxon>Neopterygii</taxon>
        <taxon>Teleostei</taxon>
        <taxon>Notacanthiformes</taxon>
        <taxon>Halosauridae</taxon>
        <taxon>Aldrovandia</taxon>
    </lineage>
</organism>
<proteinExistence type="predicted"/>
<evidence type="ECO:0000313" key="4">
    <source>
        <dbReference type="Proteomes" id="UP001221898"/>
    </source>
</evidence>
<accession>A0AAD7WD69</accession>
<comment type="caution">
    <text evidence="3">The sequence shown here is derived from an EMBL/GenBank/DDBJ whole genome shotgun (WGS) entry which is preliminary data.</text>
</comment>
<gene>
    <name evidence="3" type="ORF">AAFF_G00078180</name>
</gene>
<dbReference type="EMBL" id="JAINUG010000148">
    <property type="protein sequence ID" value="KAJ8392250.1"/>
    <property type="molecule type" value="Genomic_DNA"/>
</dbReference>
<evidence type="ECO:0000313" key="3">
    <source>
        <dbReference type="EMBL" id="KAJ8392250.1"/>
    </source>
</evidence>
<sequence length="189" mass="20358">AWAGKVSPPRSLPTGVPQDSVLGPLLFSLYTRSLGSVISSHGLSYHCYADDTQLFLSFFPSDTQVSTGISACLRDIQSWMDSHHLKLNPVGKTAGPGELPSPMKTSPYSSLGSVQMEVPVVTGGCAWIKEGPPHSQLGRSLDWSDHPSREKHGRARHRGSASIGSSSTKLTLHLQRPVTEHWNGSPALH</sequence>
<dbReference type="PANTHER" id="PTHR33332">
    <property type="entry name" value="REVERSE TRANSCRIPTASE DOMAIN-CONTAINING PROTEIN"/>
    <property type="match status" value="1"/>
</dbReference>
<protein>
    <recommendedName>
        <fullName evidence="2">Reverse transcriptase domain-containing protein</fullName>
    </recommendedName>
</protein>
<feature type="region of interest" description="Disordered" evidence="1">
    <location>
        <begin position="131"/>
        <end position="189"/>
    </location>
</feature>
<dbReference type="Proteomes" id="UP001221898">
    <property type="component" value="Unassembled WGS sequence"/>
</dbReference>
<name>A0AAD7WD69_9TELE</name>
<dbReference type="AlphaFoldDB" id="A0AAD7WD69"/>
<reference evidence="3" key="1">
    <citation type="journal article" date="2023" name="Science">
        <title>Genome structures resolve the early diversification of teleost fishes.</title>
        <authorList>
            <person name="Parey E."/>
            <person name="Louis A."/>
            <person name="Montfort J."/>
            <person name="Bouchez O."/>
            <person name="Roques C."/>
            <person name="Iampietro C."/>
            <person name="Lluch J."/>
            <person name="Castinel A."/>
            <person name="Donnadieu C."/>
            <person name="Desvignes T."/>
            <person name="Floi Bucao C."/>
            <person name="Jouanno E."/>
            <person name="Wen M."/>
            <person name="Mejri S."/>
            <person name="Dirks R."/>
            <person name="Jansen H."/>
            <person name="Henkel C."/>
            <person name="Chen W.J."/>
            <person name="Zahm M."/>
            <person name="Cabau C."/>
            <person name="Klopp C."/>
            <person name="Thompson A.W."/>
            <person name="Robinson-Rechavi M."/>
            <person name="Braasch I."/>
            <person name="Lecointre G."/>
            <person name="Bobe J."/>
            <person name="Postlethwait J.H."/>
            <person name="Berthelot C."/>
            <person name="Roest Crollius H."/>
            <person name="Guiguen Y."/>
        </authorList>
    </citation>
    <scope>NUCLEOTIDE SEQUENCE</scope>
    <source>
        <strain evidence="3">NC1722</strain>
    </source>
</reference>
<evidence type="ECO:0000256" key="1">
    <source>
        <dbReference type="SAM" id="MobiDB-lite"/>
    </source>
</evidence>
<dbReference type="Pfam" id="PF00078">
    <property type="entry name" value="RVT_1"/>
    <property type="match status" value="1"/>
</dbReference>
<feature type="domain" description="Reverse transcriptase" evidence="2">
    <location>
        <begin position="14"/>
        <end position="89"/>
    </location>
</feature>
<dbReference type="InterPro" id="IPR000477">
    <property type="entry name" value="RT_dom"/>
</dbReference>
<feature type="non-terminal residue" evidence="3">
    <location>
        <position position="189"/>
    </location>
</feature>